<reference evidence="1 2" key="1">
    <citation type="submission" date="2009-01" db="EMBL/GenBank/DDBJ databases">
        <authorList>
            <person name="Fulton L."/>
            <person name="Clifton S."/>
            <person name="Fulton B."/>
            <person name="Xu J."/>
            <person name="Minx P."/>
            <person name="Pepin K.H."/>
            <person name="Johnson M."/>
            <person name="Bhonagiri V."/>
            <person name="Nash W.E."/>
            <person name="Mardis E.R."/>
            <person name="Wilson R.K."/>
        </authorList>
    </citation>
    <scope>NUCLEOTIDE SEQUENCE [LARGE SCALE GENOMIC DNA]</scope>
    <source>
        <strain evidence="1 2">DSM 5476</strain>
    </source>
</reference>
<dbReference type="STRING" id="537013.CLOSTMETH_02319"/>
<dbReference type="HOGENOM" id="CLU_143970_2_0_9"/>
<dbReference type="Proteomes" id="UP000003340">
    <property type="component" value="Unassembled WGS sequence"/>
</dbReference>
<organism evidence="1 2">
    <name type="scientific">[Clostridium] methylpentosum DSM 5476</name>
    <dbReference type="NCBI Taxonomy" id="537013"/>
    <lineage>
        <taxon>Bacteria</taxon>
        <taxon>Bacillati</taxon>
        <taxon>Bacillota</taxon>
        <taxon>Clostridia</taxon>
        <taxon>Eubacteriales</taxon>
        <taxon>Oscillospiraceae</taxon>
        <taxon>Oscillospiraceae incertae sedis</taxon>
    </lineage>
</organism>
<evidence type="ECO:0000313" key="2">
    <source>
        <dbReference type="Proteomes" id="UP000003340"/>
    </source>
</evidence>
<comment type="caution">
    <text evidence="1">The sequence shown here is derived from an EMBL/GenBank/DDBJ whole genome shotgun (WGS) entry which is preliminary data.</text>
</comment>
<proteinExistence type="predicted"/>
<dbReference type="eggNOG" id="ENOG5032Q18">
    <property type="taxonomic scope" value="Bacteria"/>
</dbReference>
<dbReference type="InterPro" id="IPR012347">
    <property type="entry name" value="Ferritin-like"/>
</dbReference>
<protein>
    <recommendedName>
        <fullName evidence="3">DUF2383 domain-containing protein</fullName>
    </recommendedName>
</protein>
<dbReference type="EMBL" id="ACEC01000076">
    <property type="protein sequence ID" value="EEG30078.1"/>
    <property type="molecule type" value="Genomic_DNA"/>
</dbReference>
<accession>C0EEN0</accession>
<reference evidence="1 2" key="2">
    <citation type="submission" date="2009-02" db="EMBL/GenBank/DDBJ databases">
        <title>Draft genome sequence of Clostridium methylpentosum (DSM 5476).</title>
        <authorList>
            <person name="Sudarsanam P."/>
            <person name="Ley R."/>
            <person name="Guruge J."/>
            <person name="Turnbaugh P.J."/>
            <person name="Mahowald M."/>
            <person name="Liep D."/>
            <person name="Gordon J."/>
        </authorList>
    </citation>
    <scope>NUCLEOTIDE SEQUENCE [LARGE SCALE GENOMIC DNA]</scope>
    <source>
        <strain evidence="1 2">DSM 5476</strain>
    </source>
</reference>
<keyword evidence="2" id="KW-1185">Reference proteome</keyword>
<evidence type="ECO:0008006" key="3">
    <source>
        <dbReference type="Google" id="ProtNLM"/>
    </source>
</evidence>
<dbReference type="AlphaFoldDB" id="C0EEN0"/>
<evidence type="ECO:0000313" key="1">
    <source>
        <dbReference type="EMBL" id="EEG30078.1"/>
    </source>
</evidence>
<name>C0EEN0_9FIRM</name>
<sequence length="142" mass="15656">MNDTEKLLSAVHKTANMGIESLNALIPETQDSSIKRTLRSQLDSYSSFLDEAGSGLLMRGQEPKQQGVVNKLMLDMNVKMNAKINQSPSHIAEMMIQGTNMGIIDVQKALNNAPEAAKEAKSLAKDLLEFEQNSVDAYKKFL</sequence>
<dbReference type="Gene3D" id="1.20.1260.10">
    <property type="match status" value="1"/>
</dbReference>
<gene>
    <name evidence="1" type="ORF">CLOSTMETH_02319</name>
</gene>